<evidence type="ECO:0000256" key="5">
    <source>
        <dbReference type="ARBA" id="ARBA00023136"/>
    </source>
</evidence>
<evidence type="ECO:0000256" key="1">
    <source>
        <dbReference type="ARBA" id="ARBA00005392"/>
    </source>
</evidence>
<comment type="similarity">
    <text evidence="1 7">Belongs to the expansin family. Expansin A subfamily.</text>
</comment>
<dbReference type="InterPro" id="IPR002963">
    <property type="entry name" value="Expansin"/>
</dbReference>
<comment type="subcellular location">
    <subcellularLocation>
        <location evidence="7">Secreted</location>
        <location evidence="7">Cell wall</location>
    </subcellularLocation>
    <subcellularLocation>
        <location evidence="7">Membrane</location>
        <topology evidence="7">Peripheral membrane protein</topology>
    </subcellularLocation>
</comment>
<comment type="function">
    <text evidence="7">Causes loosening and extension of plant cell walls by disrupting non-covalent bonding between cellulose microfibrils and matrix glucans. No enzymatic activity has been found.</text>
</comment>
<dbReference type="SUPFAM" id="SSF50685">
    <property type="entry name" value="Barwin-like endoglucanases"/>
    <property type="match status" value="1"/>
</dbReference>
<dbReference type="Pfam" id="PF03330">
    <property type="entry name" value="DPBB_1"/>
    <property type="match status" value="1"/>
</dbReference>
<keyword evidence="6 7" id="KW-0961">Cell wall biogenesis/degradation</keyword>
<dbReference type="Pfam" id="PF01357">
    <property type="entry name" value="Expansin_C"/>
    <property type="match status" value="1"/>
</dbReference>
<dbReference type="SUPFAM" id="SSF49590">
    <property type="entry name" value="PHL pollen allergen"/>
    <property type="match status" value="1"/>
</dbReference>
<dbReference type="Gene3D" id="2.60.40.760">
    <property type="entry name" value="Expansin, cellulose-binding-like domain"/>
    <property type="match status" value="1"/>
</dbReference>
<dbReference type="AlphaFoldDB" id="A0AAD4P3G3"/>
<feature type="chain" id="PRO_5041766358" description="Expansin" evidence="7">
    <location>
        <begin position="23"/>
        <end position="273"/>
    </location>
</feature>
<dbReference type="SMART" id="SM00837">
    <property type="entry name" value="DPBB_1"/>
    <property type="match status" value="1"/>
</dbReference>
<dbReference type="InterPro" id="IPR036908">
    <property type="entry name" value="RlpA-like_sf"/>
</dbReference>
<dbReference type="GO" id="GO:0005576">
    <property type="term" value="C:extracellular region"/>
    <property type="evidence" value="ECO:0007669"/>
    <property type="project" value="InterPro"/>
</dbReference>
<dbReference type="InterPro" id="IPR009009">
    <property type="entry name" value="RlpA-like_DPBB"/>
</dbReference>
<keyword evidence="5" id="KW-0472">Membrane</keyword>
<evidence type="ECO:0000313" key="11">
    <source>
        <dbReference type="Proteomes" id="UP001190926"/>
    </source>
</evidence>
<organism evidence="10 11">
    <name type="scientific">Perilla frutescens var. hirtella</name>
    <name type="common">Perilla citriodora</name>
    <name type="synonym">Perilla setoyensis</name>
    <dbReference type="NCBI Taxonomy" id="608512"/>
    <lineage>
        <taxon>Eukaryota</taxon>
        <taxon>Viridiplantae</taxon>
        <taxon>Streptophyta</taxon>
        <taxon>Embryophyta</taxon>
        <taxon>Tracheophyta</taxon>
        <taxon>Spermatophyta</taxon>
        <taxon>Magnoliopsida</taxon>
        <taxon>eudicotyledons</taxon>
        <taxon>Gunneridae</taxon>
        <taxon>Pentapetalae</taxon>
        <taxon>asterids</taxon>
        <taxon>lamiids</taxon>
        <taxon>Lamiales</taxon>
        <taxon>Lamiaceae</taxon>
        <taxon>Nepetoideae</taxon>
        <taxon>Elsholtzieae</taxon>
        <taxon>Perilla</taxon>
    </lineage>
</organism>
<gene>
    <name evidence="10" type="ORF">C2S53_016766</name>
</gene>
<dbReference type="InterPro" id="IPR007118">
    <property type="entry name" value="Expan_Lol_pI"/>
</dbReference>
<protein>
    <recommendedName>
        <fullName evidence="7">Expansin</fullName>
    </recommendedName>
</protein>
<dbReference type="InterPro" id="IPR007112">
    <property type="entry name" value="Expansin/allergen_DPBB_dom"/>
</dbReference>
<dbReference type="Gene3D" id="2.40.40.10">
    <property type="entry name" value="RlpA-like domain"/>
    <property type="match status" value="1"/>
</dbReference>
<dbReference type="Proteomes" id="UP001190926">
    <property type="component" value="Unassembled WGS sequence"/>
</dbReference>
<dbReference type="PROSITE" id="PS50842">
    <property type="entry name" value="EXPANSIN_EG45"/>
    <property type="match status" value="1"/>
</dbReference>
<evidence type="ECO:0000256" key="7">
    <source>
        <dbReference type="RuleBase" id="RU365023"/>
    </source>
</evidence>
<reference evidence="10 11" key="1">
    <citation type="journal article" date="2021" name="Nat. Commun.">
        <title>Incipient diploidization of the medicinal plant Perilla within 10,000 years.</title>
        <authorList>
            <person name="Zhang Y."/>
            <person name="Shen Q."/>
            <person name="Leng L."/>
            <person name="Zhang D."/>
            <person name="Chen S."/>
            <person name="Shi Y."/>
            <person name="Ning Z."/>
            <person name="Chen S."/>
        </authorList>
    </citation>
    <scope>NUCLEOTIDE SEQUENCE [LARGE SCALE GENOMIC DNA]</scope>
    <source>
        <strain evidence="11">cv. PC099</strain>
    </source>
</reference>
<dbReference type="GO" id="GO:0009653">
    <property type="term" value="P:anatomical structure morphogenesis"/>
    <property type="evidence" value="ECO:0007669"/>
    <property type="project" value="UniProtKB-ARBA"/>
</dbReference>
<keyword evidence="11" id="KW-1185">Reference proteome</keyword>
<evidence type="ECO:0000259" key="8">
    <source>
        <dbReference type="PROSITE" id="PS50842"/>
    </source>
</evidence>
<evidence type="ECO:0000256" key="6">
    <source>
        <dbReference type="ARBA" id="ARBA00023316"/>
    </source>
</evidence>
<evidence type="ECO:0000256" key="2">
    <source>
        <dbReference type="ARBA" id="ARBA00022512"/>
    </source>
</evidence>
<feature type="domain" description="Expansin-like CBD" evidence="9">
    <location>
        <begin position="194"/>
        <end position="272"/>
    </location>
</feature>
<dbReference type="PRINTS" id="PR01225">
    <property type="entry name" value="EXPANSNFAMLY"/>
</dbReference>
<feature type="domain" description="Expansin-like EG45" evidence="8">
    <location>
        <begin position="72"/>
        <end position="184"/>
    </location>
</feature>
<dbReference type="InterPro" id="IPR007117">
    <property type="entry name" value="Expansin_CBD"/>
</dbReference>
<comment type="caution">
    <text evidence="10">The sequence shown here is derived from an EMBL/GenBank/DDBJ whole genome shotgun (WGS) entry which is preliminary data.</text>
</comment>
<dbReference type="PROSITE" id="PS50843">
    <property type="entry name" value="EXPANSIN_CBD"/>
    <property type="match status" value="1"/>
</dbReference>
<dbReference type="PRINTS" id="PR01226">
    <property type="entry name" value="EXPANSIN"/>
</dbReference>
<evidence type="ECO:0000259" key="9">
    <source>
        <dbReference type="PROSITE" id="PS50843"/>
    </source>
</evidence>
<dbReference type="EMBL" id="SDAM02000176">
    <property type="protein sequence ID" value="KAH6825339.1"/>
    <property type="molecule type" value="Genomic_DNA"/>
</dbReference>
<keyword evidence="4 7" id="KW-0732">Signal</keyword>
<dbReference type="PANTHER" id="PTHR31867">
    <property type="entry name" value="EXPANSIN-A15"/>
    <property type="match status" value="1"/>
</dbReference>
<proteinExistence type="inferred from homology"/>
<evidence type="ECO:0000313" key="10">
    <source>
        <dbReference type="EMBL" id="KAH6825339.1"/>
    </source>
</evidence>
<sequence>MAATWQAIFSSFIIIVIALADAHGHENGNGHAHAHEQANHNHANAQPHRVVAATPWKDAHATFYGGADGTIGGACGYEDKDKQTFGKDTTALSTALFNNGTTCGACFEIKCEPEKGQAQQWCKPGQPSIVVTATDFCPPGGLGWCNSPKEHFDLSQPAFLKIAEYKGGIVSVKYRRVPCNRQGGVRFKITGNPYFNLVGITNVGGAGDVVKVEVKVGAEWTVMKRNYGEEWETNKKLIGSKLTFRLTTSDGKTTISEQAAPENWQFGQTYQGH</sequence>
<evidence type="ECO:0000256" key="3">
    <source>
        <dbReference type="ARBA" id="ARBA00022525"/>
    </source>
</evidence>
<dbReference type="GO" id="GO:0009664">
    <property type="term" value="P:plant-type cell wall organization"/>
    <property type="evidence" value="ECO:0007669"/>
    <property type="project" value="InterPro"/>
</dbReference>
<accession>A0AAD4P3G3</accession>
<name>A0AAD4P3G3_PERFH</name>
<dbReference type="InterPro" id="IPR036749">
    <property type="entry name" value="Expansin_CBD_sf"/>
</dbReference>
<keyword evidence="2 7" id="KW-0134">Cell wall</keyword>
<keyword evidence="3 7" id="KW-0964">Secreted</keyword>
<dbReference type="GO" id="GO:0016020">
    <property type="term" value="C:membrane"/>
    <property type="evidence" value="ECO:0007669"/>
    <property type="project" value="UniProtKB-SubCell"/>
</dbReference>
<feature type="signal peptide" evidence="7">
    <location>
        <begin position="1"/>
        <end position="22"/>
    </location>
</feature>
<evidence type="ECO:0000256" key="4">
    <source>
        <dbReference type="ARBA" id="ARBA00022729"/>
    </source>
</evidence>
<dbReference type="CDD" id="cd22274">
    <property type="entry name" value="DPBB_EXPA_N"/>
    <property type="match status" value="1"/>
</dbReference>